<feature type="domain" description="RCK N-terminal" evidence="12">
    <location>
        <begin position="406"/>
        <end position="523"/>
    </location>
</feature>
<evidence type="ECO:0000256" key="10">
    <source>
        <dbReference type="ARBA" id="ARBA00023136"/>
    </source>
</evidence>
<dbReference type="SUPFAM" id="SSF51735">
    <property type="entry name" value="NAD(P)-binding Rossmann-fold domains"/>
    <property type="match status" value="1"/>
</dbReference>
<keyword evidence="5" id="KW-0633">Potassium transport</keyword>
<evidence type="ECO:0000256" key="11">
    <source>
        <dbReference type="SAM" id="Phobius"/>
    </source>
</evidence>
<evidence type="ECO:0000256" key="9">
    <source>
        <dbReference type="ARBA" id="ARBA00023065"/>
    </source>
</evidence>
<feature type="transmembrane region" description="Helical" evidence="11">
    <location>
        <begin position="147"/>
        <end position="170"/>
    </location>
</feature>
<dbReference type="Gene3D" id="3.30.70.1450">
    <property type="entry name" value="Regulator of K+ conductance, C-terminal domain"/>
    <property type="match status" value="1"/>
</dbReference>
<keyword evidence="3" id="KW-0813">Transport</keyword>
<feature type="transmembrane region" description="Helical" evidence="11">
    <location>
        <begin position="85"/>
        <end position="108"/>
    </location>
</feature>
<dbReference type="Pfam" id="PF02080">
    <property type="entry name" value="TrkA_C"/>
    <property type="match status" value="1"/>
</dbReference>
<dbReference type="InterPro" id="IPR036291">
    <property type="entry name" value="NAD(P)-bd_dom_sf"/>
</dbReference>
<dbReference type="PANTHER" id="PTHR46157:SF4">
    <property type="entry name" value="K(+) EFFLUX ANTIPORTER 3, CHLOROPLASTIC"/>
    <property type="match status" value="1"/>
</dbReference>
<dbReference type="InterPro" id="IPR003148">
    <property type="entry name" value="RCK_N"/>
</dbReference>
<dbReference type="NCBIfam" id="TIGR00932">
    <property type="entry name" value="2a37"/>
    <property type="match status" value="1"/>
</dbReference>
<proteinExistence type="inferred from homology"/>
<evidence type="ECO:0000256" key="4">
    <source>
        <dbReference type="ARBA" id="ARBA00022449"/>
    </source>
</evidence>
<evidence type="ECO:0000256" key="6">
    <source>
        <dbReference type="ARBA" id="ARBA00022692"/>
    </source>
</evidence>
<dbReference type="RefSeq" id="WP_068996845.1">
    <property type="nucleotide sequence ID" value="NZ_MDTQ01000001.1"/>
</dbReference>
<dbReference type="OrthoDB" id="9781411at2"/>
<dbReference type="GO" id="GO:0006813">
    <property type="term" value="P:potassium ion transport"/>
    <property type="evidence" value="ECO:0007669"/>
    <property type="project" value="UniProtKB-KW"/>
</dbReference>
<evidence type="ECO:0000313" key="14">
    <source>
        <dbReference type="EMBL" id="ODC02460.1"/>
    </source>
</evidence>
<keyword evidence="10 11" id="KW-0472">Membrane</keyword>
<evidence type="ECO:0000256" key="8">
    <source>
        <dbReference type="ARBA" id="ARBA00022989"/>
    </source>
</evidence>
<dbReference type="PROSITE" id="PS51202">
    <property type="entry name" value="RCK_C"/>
    <property type="match status" value="1"/>
</dbReference>
<comment type="subcellular location">
    <subcellularLocation>
        <location evidence="1">Endomembrane system</location>
        <topology evidence="1">Multi-pass membrane protein</topology>
    </subcellularLocation>
</comment>
<dbReference type="Gene3D" id="1.20.1530.20">
    <property type="match status" value="1"/>
</dbReference>
<feature type="transmembrane region" description="Helical" evidence="11">
    <location>
        <begin position="271"/>
        <end position="289"/>
    </location>
</feature>
<keyword evidence="7" id="KW-0630">Potassium</keyword>
<organism evidence="14 15">
    <name type="scientific">Terasakiispira papahanaumokuakeensis</name>
    <dbReference type="NCBI Taxonomy" id="197479"/>
    <lineage>
        <taxon>Bacteria</taxon>
        <taxon>Pseudomonadati</taxon>
        <taxon>Pseudomonadota</taxon>
        <taxon>Gammaproteobacteria</taxon>
        <taxon>Oceanospirillales</taxon>
        <taxon>Terasakiispira</taxon>
    </lineage>
</organism>
<dbReference type="InterPro" id="IPR006037">
    <property type="entry name" value="RCK_C"/>
</dbReference>
<gene>
    <name evidence="14" type="ORF">BFW38_01770</name>
</gene>
<feature type="transmembrane region" description="Helical" evidence="11">
    <location>
        <begin position="54"/>
        <end position="73"/>
    </location>
</feature>
<name>A0A1E2V623_9GAMM</name>
<dbReference type="GO" id="GO:0008324">
    <property type="term" value="F:monoatomic cation transmembrane transporter activity"/>
    <property type="evidence" value="ECO:0007669"/>
    <property type="project" value="InterPro"/>
</dbReference>
<dbReference type="SUPFAM" id="SSF116726">
    <property type="entry name" value="TrkA C-terminal domain-like"/>
    <property type="match status" value="1"/>
</dbReference>
<protein>
    <recommendedName>
        <fullName evidence="16">Sodium:proton antiporter</fullName>
    </recommendedName>
</protein>
<feature type="transmembrane region" description="Helical" evidence="11">
    <location>
        <begin position="295"/>
        <end position="318"/>
    </location>
</feature>
<keyword evidence="8 11" id="KW-1133">Transmembrane helix</keyword>
<reference evidence="14 15" key="1">
    <citation type="submission" date="2016-08" db="EMBL/GenBank/DDBJ databases">
        <authorList>
            <person name="Seilhamer J.J."/>
        </authorList>
    </citation>
    <scope>NUCLEOTIDE SEQUENCE [LARGE SCALE GENOMIC DNA]</scope>
    <source>
        <strain evidence="14 15">PH27A</strain>
    </source>
</reference>
<feature type="transmembrane region" description="Helical" evidence="11">
    <location>
        <begin position="30"/>
        <end position="48"/>
    </location>
</feature>
<keyword evidence="9" id="KW-0406">Ion transport</keyword>
<feature type="transmembrane region" description="Helical" evidence="11">
    <location>
        <begin position="218"/>
        <end position="235"/>
    </location>
</feature>
<feature type="transmembrane region" description="Helical" evidence="11">
    <location>
        <begin position="357"/>
        <end position="377"/>
    </location>
</feature>
<evidence type="ECO:0000313" key="15">
    <source>
        <dbReference type="Proteomes" id="UP000094291"/>
    </source>
</evidence>
<dbReference type="GO" id="GO:1902600">
    <property type="term" value="P:proton transmembrane transport"/>
    <property type="evidence" value="ECO:0007669"/>
    <property type="project" value="InterPro"/>
</dbReference>
<dbReference type="InterPro" id="IPR038770">
    <property type="entry name" value="Na+/solute_symporter_sf"/>
</dbReference>
<comment type="caution">
    <text evidence="14">The sequence shown here is derived from an EMBL/GenBank/DDBJ whole genome shotgun (WGS) entry which is preliminary data.</text>
</comment>
<evidence type="ECO:0000259" key="13">
    <source>
        <dbReference type="PROSITE" id="PS51202"/>
    </source>
</evidence>
<evidence type="ECO:0000256" key="5">
    <source>
        <dbReference type="ARBA" id="ARBA00022538"/>
    </source>
</evidence>
<feature type="domain" description="RCK C-terminal" evidence="13">
    <location>
        <begin position="571"/>
        <end position="656"/>
    </location>
</feature>
<dbReference type="GO" id="GO:0005886">
    <property type="term" value="C:plasma membrane"/>
    <property type="evidence" value="ECO:0007669"/>
    <property type="project" value="TreeGrafter"/>
</dbReference>
<dbReference type="Proteomes" id="UP000094291">
    <property type="component" value="Unassembled WGS sequence"/>
</dbReference>
<dbReference type="GO" id="GO:0015297">
    <property type="term" value="F:antiporter activity"/>
    <property type="evidence" value="ECO:0007669"/>
    <property type="project" value="UniProtKB-KW"/>
</dbReference>
<keyword evidence="4" id="KW-0050">Antiport</keyword>
<evidence type="ECO:0008006" key="16">
    <source>
        <dbReference type="Google" id="ProtNLM"/>
    </source>
</evidence>
<dbReference type="Pfam" id="PF00999">
    <property type="entry name" value="Na_H_Exchanger"/>
    <property type="match status" value="1"/>
</dbReference>
<evidence type="ECO:0000256" key="3">
    <source>
        <dbReference type="ARBA" id="ARBA00022448"/>
    </source>
</evidence>
<dbReference type="AlphaFoldDB" id="A0A1E2V623"/>
<dbReference type="Pfam" id="PF02254">
    <property type="entry name" value="TrkA_N"/>
    <property type="match status" value="1"/>
</dbReference>
<dbReference type="InterPro" id="IPR004771">
    <property type="entry name" value="K/H_exchanger"/>
</dbReference>
<keyword evidence="6 11" id="KW-0812">Transmembrane</keyword>
<evidence type="ECO:0000256" key="1">
    <source>
        <dbReference type="ARBA" id="ARBA00004127"/>
    </source>
</evidence>
<dbReference type="STRING" id="197479.BFW38_01770"/>
<feature type="transmembrane region" description="Helical" evidence="11">
    <location>
        <begin position="114"/>
        <end position="135"/>
    </location>
</feature>
<dbReference type="GO" id="GO:0012505">
    <property type="term" value="C:endomembrane system"/>
    <property type="evidence" value="ECO:0007669"/>
    <property type="project" value="UniProtKB-SubCell"/>
</dbReference>
<dbReference type="EMBL" id="MDTQ01000001">
    <property type="protein sequence ID" value="ODC02460.1"/>
    <property type="molecule type" value="Genomic_DNA"/>
</dbReference>
<feature type="transmembrane region" description="Helical" evidence="11">
    <location>
        <begin position="176"/>
        <end position="198"/>
    </location>
</feature>
<dbReference type="PROSITE" id="PS51201">
    <property type="entry name" value="RCK_N"/>
    <property type="match status" value="1"/>
</dbReference>
<evidence type="ECO:0000256" key="7">
    <source>
        <dbReference type="ARBA" id="ARBA00022958"/>
    </source>
</evidence>
<sequence length="657" mass="70819">MQDAFNQVMLMLAAAVFASTVFRRLQLPPVLAYMLVGAALGPYGMGWLNAGEELNFLSELGLVFLLFSLGLEFSLPRMLALRQTVFALGGAQVVVSSLIMGLGLWGLLGLPGSASIVVAGALALSSTAIVTQELSRWKELNTAHGTAAIGILLFQDLAAVVFLILVPALAGDQESTLSWTLLLMLGKGLVLFAGMLTLGRWLMPRIFHEVSKTRSDELFVLTVLLVALTAGWITHAVGLSMALGAFIAGMLLGESHFRHQIEADIRPFRDILLGLFFISVGMLVDPSSLFQHWVWVLIGLVVLLLGKALLITVIARFLGHSPEASFRTGVVLAQGGEFGFALLSLAVGRHVVPEETAAVVVTIIILSIALTPMLVRYSGSISQRWLKPVQPETPSSPLASAHHELNDHVIICGFGRVGQILHRFLTHEQIPHIAVDHDPVRVQAASMAGAPVVYGDVSRHELLKGLGAEHARLIVVTVNDRDATLRTLHALQPLSLAQPILVRTQDDSDLERLKDAGATAVIPEVLEGSLTLVSQVLMCVGMSDEQVAATVQQTRNERYRLLHGFFHGRASNVTDETGRPLERRHSVSLVGSAWAVGHSVAEVRTLLQDVEVLSLKRADGEELEAPDGDLVLASEDTLVLFGTSEQVEEAEHHLLAG</sequence>
<dbReference type="FunFam" id="3.40.50.720:FF:000036">
    <property type="entry name" value="Glutathione-regulated potassium-efflux system protein KefB"/>
    <property type="match status" value="1"/>
</dbReference>
<keyword evidence="15" id="KW-1185">Reference proteome</keyword>
<comment type="similarity">
    <text evidence="2">Belongs to the monovalent cation:proton antiporter 2 (CPA2) transporter (TC 2.A.37) family.</text>
</comment>
<accession>A0A1E2V623</accession>
<dbReference type="InterPro" id="IPR036721">
    <property type="entry name" value="RCK_C_sf"/>
</dbReference>
<feature type="transmembrane region" description="Helical" evidence="11">
    <location>
        <begin position="330"/>
        <end position="351"/>
    </location>
</feature>
<dbReference type="Gene3D" id="3.40.50.720">
    <property type="entry name" value="NAD(P)-binding Rossmann-like Domain"/>
    <property type="match status" value="1"/>
</dbReference>
<feature type="transmembrane region" description="Helical" evidence="11">
    <location>
        <begin position="6"/>
        <end position="23"/>
    </location>
</feature>
<evidence type="ECO:0000256" key="2">
    <source>
        <dbReference type="ARBA" id="ARBA00005551"/>
    </source>
</evidence>
<dbReference type="PANTHER" id="PTHR46157">
    <property type="entry name" value="K(+) EFFLUX ANTIPORTER 3, CHLOROPLASTIC"/>
    <property type="match status" value="1"/>
</dbReference>
<evidence type="ECO:0000259" key="12">
    <source>
        <dbReference type="PROSITE" id="PS51201"/>
    </source>
</evidence>
<dbReference type="InterPro" id="IPR006153">
    <property type="entry name" value="Cation/H_exchanger_TM"/>
</dbReference>